<dbReference type="KEGG" id="src:M271_00795"/>
<comment type="caution">
    <text evidence="11">The sequence shown here is derived from an EMBL/GenBank/DDBJ whole genome shotgun (WGS) entry which is preliminary data.</text>
</comment>
<dbReference type="InterPro" id="IPR020615">
    <property type="entry name" value="Thiolase_acyl_enz_int_AS"/>
</dbReference>
<evidence type="ECO:0000256" key="8">
    <source>
        <dbReference type="ARBA" id="ARBA00032316"/>
    </source>
</evidence>
<name>A0A0A0N4W2_STRRN</name>
<dbReference type="GO" id="GO:0016747">
    <property type="term" value="F:acyltransferase activity, transferring groups other than amino-acyl groups"/>
    <property type="evidence" value="ECO:0007669"/>
    <property type="project" value="InterPro"/>
</dbReference>
<dbReference type="SUPFAM" id="SSF53901">
    <property type="entry name" value="Thiolase-like"/>
    <property type="match status" value="2"/>
</dbReference>
<evidence type="ECO:0000256" key="5">
    <source>
        <dbReference type="ARBA" id="ARBA00023055"/>
    </source>
</evidence>
<reference evidence="11 12" key="1">
    <citation type="journal article" date="2018" name="J. Biol. Chem.">
        <title>Discovery of the actinoplanic acid pathway in Streptomyces rapamycinicus reveals a genetically conserved synergism with rapamycin.</title>
        <authorList>
            <person name="Mrak P."/>
            <person name="Krastel P."/>
            <person name="Pivk Lukancic P."/>
            <person name="Tao J."/>
            <person name="Pistorius D."/>
            <person name="Moore C.M."/>
        </authorList>
    </citation>
    <scope>NUCLEOTIDE SEQUENCE [LARGE SCALE GENOMIC DNA]</scope>
    <source>
        <strain evidence="11 12">NRRL 5491</strain>
    </source>
</reference>
<dbReference type="PANTHER" id="PTHR42870:SF1">
    <property type="entry name" value="NON-SPECIFIC LIPID-TRANSFER PROTEIN-LIKE 2"/>
    <property type="match status" value="1"/>
</dbReference>
<accession>A0A0A0N4W2</accession>
<feature type="domain" description="Thiolase N-terminal" evidence="9">
    <location>
        <begin position="27"/>
        <end position="180"/>
    </location>
</feature>
<dbReference type="GO" id="GO:0006869">
    <property type="term" value="P:lipid transport"/>
    <property type="evidence" value="ECO:0007669"/>
    <property type="project" value="UniProtKB-KW"/>
</dbReference>
<keyword evidence="4" id="KW-0808">Transferase</keyword>
<evidence type="ECO:0000259" key="9">
    <source>
        <dbReference type="Pfam" id="PF00108"/>
    </source>
</evidence>
<dbReference type="Proteomes" id="UP000281594">
    <property type="component" value="Unassembled WGS sequence"/>
</dbReference>
<protein>
    <recommendedName>
        <fullName evidence="2">propanoyl-CoA C-acyltransferase</fullName>
        <ecNumber evidence="2">2.3.1.176</ecNumber>
    </recommendedName>
    <alternativeName>
        <fullName evidence="8">Propanoyl-CoA C-acyltransferase</fullName>
    </alternativeName>
</protein>
<dbReference type="Pfam" id="PF00108">
    <property type="entry name" value="Thiolase_N"/>
    <property type="match status" value="1"/>
</dbReference>
<dbReference type="AlphaFoldDB" id="A0A0A0N4W2"/>
<dbReference type="InterPro" id="IPR020613">
    <property type="entry name" value="Thiolase_CS"/>
</dbReference>
<dbReference type="PROSITE" id="PS00737">
    <property type="entry name" value="THIOLASE_2"/>
    <property type="match status" value="1"/>
</dbReference>
<sequence>MTRTFVIGVGLTTFDKPGKKPGDYPDWVREAGTAALRDAGVAYEQVGQAYAGYVYGDSTAGQRAVYELGLTGIPVVNVNNNCATGSTALYLARQAVAYGVVDCALAVGFERMQSGSLKPMYTDRTNPLQRHIDRMSEIHPPEPSPFSPQLFGNAGRAHMERYGSRPEHFAWIAWKNHKHGDGPVVNPSGGLIAKGHPLGATGLAQCAELTWQLRGDAGPRQVGGAHVALQHNLGLNGAAVVTVYERGA</sequence>
<evidence type="ECO:0000313" key="12">
    <source>
        <dbReference type="Proteomes" id="UP000281594"/>
    </source>
</evidence>
<evidence type="ECO:0000256" key="4">
    <source>
        <dbReference type="ARBA" id="ARBA00022679"/>
    </source>
</evidence>
<dbReference type="PROSITE" id="PS00098">
    <property type="entry name" value="THIOLASE_1"/>
    <property type="match status" value="1"/>
</dbReference>
<gene>
    <name evidence="11" type="ORF">D3C57_142905</name>
</gene>
<evidence type="ECO:0000256" key="7">
    <source>
        <dbReference type="ARBA" id="ARBA00023140"/>
    </source>
</evidence>
<evidence type="ECO:0000259" key="10">
    <source>
        <dbReference type="Pfam" id="PF22691"/>
    </source>
</evidence>
<dbReference type="EC" id="2.3.1.176" evidence="2"/>
<dbReference type="InterPro" id="IPR055140">
    <property type="entry name" value="Thiolase_C_2"/>
</dbReference>
<dbReference type="eggNOG" id="COG0183">
    <property type="taxonomic scope" value="Bacteria"/>
</dbReference>
<dbReference type="EMBL" id="QYCY01000002">
    <property type="protein sequence ID" value="RLV76125.1"/>
    <property type="molecule type" value="Genomic_DNA"/>
</dbReference>
<dbReference type="CDD" id="cd00829">
    <property type="entry name" value="SCP-x_thiolase"/>
    <property type="match status" value="1"/>
</dbReference>
<dbReference type="Pfam" id="PF22691">
    <property type="entry name" value="Thiolase_C_1"/>
    <property type="match status" value="1"/>
</dbReference>
<comment type="subcellular location">
    <subcellularLocation>
        <location evidence="1">Peroxisome</location>
    </subcellularLocation>
</comment>
<keyword evidence="6" id="KW-0446">Lipid-binding</keyword>
<keyword evidence="5" id="KW-0445">Lipid transport</keyword>
<evidence type="ECO:0000256" key="6">
    <source>
        <dbReference type="ARBA" id="ARBA00023121"/>
    </source>
</evidence>
<evidence type="ECO:0000256" key="2">
    <source>
        <dbReference type="ARBA" id="ARBA00012352"/>
    </source>
</evidence>
<dbReference type="GO" id="GO:0008289">
    <property type="term" value="F:lipid binding"/>
    <property type="evidence" value="ECO:0007669"/>
    <property type="project" value="UniProtKB-KW"/>
</dbReference>
<evidence type="ECO:0000313" key="11">
    <source>
        <dbReference type="EMBL" id="RLV76125.1"/>
    </source>
</evidence>
<dbReference type="HOGENOM" id="CLU_097944_0_0_11"/>
<dbReference type="Gene3D" id="3.40.47.10">
    <property type="match status" value="2"/>
</dbReference>
<dbReference type="RefSeq" id="WP_020865192.1">
    <property type="nucleotide sequence ID" value="NC_022785.1"/>
</dbReference>
<dbReference type="InterPro" id="IPR016039">
    <property type="entry name" value="Thiolase-like"/>
</dbReference>
<organism evidence="11 12">
    <name type="scientific">Streptomyces rapamycinicus (strain ATCC 29253 / DSM 41530 / NRRL 5491 / AYB-994)</name>
    <name type="common">Streptomyces hygroscopicus (strain ATCC 29253)</name>
    <dbReference type="NCBI Taxonomy" id="1343740"/>
    <lineage>
        <taxon>Bacteria</taxon>
        <taxon>Bacillati</taxon>
        <taxon>Actinomycetota</taxon>
        <taxon>Actinomycetes</taxon>
        <taxon>Kitasatosporales</taxon>
        <taxon>Streptomycetaceae</taxon>
        <taxon>Streptomyces</taxon>
        <taxon>Streptomyces violaceusniger group</taxon>
    </lineage>
</organism>
<dbReference type="PANTHER" id="PTHR42870">
    <property type="entry name" value="ACETYL-COA C-ACETYLTRANSFERASE"/>
    <property type="match status" value="1"/>
</dbReference>
<feature type="domain" description="Thiolase C-terminal" evidence="10">
    <location>
        <begin position="184"/>
        <end position="241"/>
    </location>
</feature>
<dbReference type="STRING" id="1343740.M271_00795"/>
<proteinExistence type="predicted"/>
<dbReference type="InterPro" id="IPR020616">
    <property type="entry name" value="Thiolase_N"/>
</dbReference>
<keyword evidence="3" id="KW-0813">Transport</keyword>
<evidence type="ECO:0000256" key="1">
    <source>
        <dbReference type="ARBA" id="ARBA00004275"/>
    </source>
</evidence>
<evidence type="ECO:0000256" key="3">
    <source>
        <dbReference type="ARBA" id="ARBA00022448"/>
    </source>
</evidence>
<keyword evidence="7" id="KW-0576">Peroxisome</keyword>